<dbReference type="InterPro" id="IPR051680">
    <property type="entry name" value="ATP-dep_Glu-Cys_Ligase-2"/>
</dbReference>
<dbReference type="AlphaFoldDB" id="A0A423PQ89"/>
<dbReference type="Pfam" id="PF04168">
    <property type="entry name" value="Alpha-E"/>
    <property type="match status" value="1"/>
</dbReference>
<evidence type="ECO:0000313" key="2">
    <source>
        <dbReference type="EMBL" id="ROO27753.1"/>
    </source>
</evidence>
<dbReference type="Proteomes" id="UP000283993">
    <property type="component" value="Unassembled WGS sequence"/>
</dbReference>
<proteinExistence type="predicted"/>
<evidence type="ECO:0000259" key="1">
    <source>
        <dbReference type="Pfam" id="PF04168"/>
    </source>
</evidence>
<sequence>MLSRLAQNLFWAGRYLERAESGARLINATTLLLLDLPRQTEFDWRALVEIVGAEALFARHYPDATEESVMRFLSSDRDHPGSIASSLAHARENLRHTRDRIPREVWEEVNGLHLYMADEGQHIERRLARSRVMERVVRSGRMVAGLLESGMSRDAAYDMLQLGMAIERADMTTRILDVRASDLLADDVADLPPYQTVQWISVLKSLSAFQMYRRHVRTRVTGAGVVRFLLTDTAFPRSLRYCLAHAGQRLARLPEPEPCTRQLDSALAVLEQAEISALTGHRLSEFLDRMQIELNRLNDAIGARYFRP</sequence>
<dbReference type="PANTHER" id="PTHR34595:SF7">
    <property type="entry name" value="SLL1039 PROTEIN"/>
    <property type="match status" value="1"/>
</dbReference>
<feature type="domain" description="DUF403" evidence="1">
    <location>
        <begin position="1"/>
        <end position="306"/>
    </location>
</feature>
<reference evidence="2 3" key="1">
    <citation type="submission" date="2013-10" db="EMBL/GenBank/DDBJ databases">
        <title>Salinisphaera orenii MK-B5 Genome Sequencing.</title>
        <authorList>
            <person name="Lai Q."/>
            <person name="Li C."/>
            <person name="Shao Z."/>
        </authorList>
    </citation>
    <scope>NUCLEOTIDE SEQUENCE [LARGE SCALE GENOMIC DNA]</scope>
    <source>
        <strain evidence="2 3">MK-B5</strain>
    </source>
</reference>
<evidence type="ECO:0000313" key="3">
    <source>
        <dbReference type="Proteomes" id="UP000283993"/>
    </source>
</evidence>
<accession>A0A423PQ89</accession>
<keyword evidence="3" id="KW-1185">Reference proteome</keyword>
<gene>
    <name evidence="2" type="ORF">SAOR_07965</name>
</gene>
<organism evidence="2 3">
    <name type="scientific">Salinisphaera orenii MK-B5</name>
    <dbReference type="NCBI Taxonomy" id="856730"/>
    <lineage>
        <taxon>Bacteria</taxon>
        <taxon>Pseudomonadati</taxon>
        <taxon>Pseudomonadota</taxon>
        <taxon>Gammaproteobacteria</taxon>
        <taxon>Salinisphaerales</taxon>
        <taxon>Salinisphaeraceae</taxon>
        <taxon>Salinisphaera</taxon>
    </lineage>
</organism>
<dbReference type="RefSeq" id="WP_123589762.1">
    <property type="nucleotide sequence ID" value="NZ_AYKH01000012.1"/>
</dbReference>
<dbReference type="EMBL" id="AYKH01000012">
    <property type="protein sequence ID" value="ROO27753.1"/>
    <property type="molecule type" value="Genomic_DNA"/>
</dbReference>
<dbReference type="InterPro" id="IPR007296">
    <property type="entry name" value="DUF403"/>
</dbReference>
<protein>
    <recommendedName>
        <fullName evidence="1">DUF403 domain-containing protein</fullName>
    </recommendedName>
</protein>
<name>A0A423PQ89_9GAMM</name>
<dbReference type="PANTHER" id="PTHR34595">
    <property type="entry name" value="BLR5612 PROTEIN"/>
    <property type="match status" value="1"/>
</dbReference>
<comment type="caution">
    <text evidence="2">The sequence shown here is derived from an EMBL/GenBank/DDBJ whole genome shotgun (WGS) entry which is preliminary data.</text>
</comment>